<gene>
    <name evidence="2" type="primary">LOC109676916</name>
</gene>
<dbReference type="KEGG" id="ccan:109676916"/>
<name>A0A8B7TP22_CASCN</name>
<protein>
    <submittedName>
        <fullName evidence="2">Uncharacterized protein LOC109676916</fullName>
    </submittedName>
</protein>
<dbReference type="RefSeq" id="XP_020008716.1">
    <property type="nucleotide sequence ID" value="XM_020153127.1"/>
</dbReference>
<accession>A0A8B7TP22</accession>
<feature type="region of interest" description="Disordered" evidence="1">
    <location>
        <begin position="22"/>
        <end position="58"/>
    </location>
</feature>
<evidence type="ECO:0000256" key="1">
    <source>
        <dbReference type="SAM" id="MobiDB-lite"/>
    </source>
</evidence>
<evidence type="ECO:0000313" key="2">
    <source>
        <dbReference type="RefSeq" id="XP_020008716.1"/>
    </source>
</evidence>
<proteinExistence type="predicted"/>
<feature type="region of interest" description="Disordered" evidence="1">
    <location>
        <begin position="92"/>
        <end position="155"/>
    </location>
</feature>
<sequence length="155" mass="15591">MAAQESQEEGLIDALFPSHRCQTHEDRVRSPVSQLPSLCDADPGSRSGQQDTRQAGMVSVGRICDTGEEGLRATGPRVSPGVCGRVAAGAAPLVPSVPGRGGAAAGTPSSCPLSPPEPPVPPRPQPRVSPQRGAGGGGGRLPSGRGVPVPIPAQT</sequence>
<organism evidence="2">
    <name type="scientific">Castor canadensis</name>
    <name type="common">American beaver</name>
    <dbReference type="NCBI Taxonomy" id="51338"/>
    <lineage>
        <taxon>Eukaryota</taxon>
        <taxon>Metazoa</taxon>
        <taxon>Chordata</taxon>
        <taxon>Craniata</taxon>
        <taxon>Vertebrata</taxon>
        <taxon>Euteleostomi</taxon>
        <taxon>Mammalia</taxon>
        <taxon>Eutheria</taxon>
        <taxon>Euarchontoglires</taxon>
        <taxon>Glires</taxon>
        <taxon>Rodentia</taxon>
        <taxon>Castorimorpha</taxon>
        <taxon>Castoridae</taxon>
        <taxon>Castor</taxon>
    </lineage>
</organism>
<dbReference type="AlphaFoldDB" id="A0A8B7TP22"/>
<feature type="compositionally biased region" description="Pro residues" evidence="1">
    <location>
        <begin position="113"/>
        <end position="127"/>
    </location>
</feature>
<reference evidence="2" key="1">
    <citation type="submission" date="2025-08" db="UniProtKB">
        <authorList>
            <consortium name="RefSeq"/>
        </authorList>
    </citation>
    <scope>IDENTIFICATION</scope>
    <source>
        <tissue evidence="2">Leukocyte</tissue>
    </source>
</reference>